<gene>
    <name evidence="2" type="ORF">ABIF29_001158</name>
</gene>
<accession>A0ABV4ETV5</accession>
<sequence length="199" mass="21414">MRGLLVQPRATVQVDRWNGRETEPAHGVKRQGPNGFPPTLILTHFQDTGTHNHKCPCCTTLWPQRAQQLNPVVMGPGFRRDDGCMCVCATRPHVAASCIRSLLVQHPRCRPGLDPGPITTNVRFARRGDPGVSHQLDPVVMSPGFRRDDAGCDARVTPRHRATGSPSRHRGRSAEPPSSPSSVASSSSISPDGSVAAGP</sequence>
<evidence type="ECO:0000256" key="1">
    <source>
        <dbReference type="SAM" id="MobiDB-lite"/>
    </source>
</evidence>
<name>A0ABV4ETV5_BRAEL</name>
<feature type="compositionally biased region" description="Basic residues" evidence="1">
    <location>
        <begin position="157"/>
        <end position="171"/>
    </location>
</feature>
<proteinExistence type="predicted"/>
<feature type="region of interest" description="Disordered" evidence="1">
    <location>
        <begin position="126"/>
        <end position="199"/>
    </location>
</feature>
<evidence type="ECO:0000313" key="3">
    <source>
        <dbReference type="Proteomes" id="UP001565471"/>
    </source>
</evidence>
<protein>
    <submittedName>
        <fullName evidence="2">Uncharacterized protein</fullName>
    </submittedName>
</protein>
<dbReference type="EMBL" id="JBGBZA010000002">
    <property type="protein sequence ID" value="MEY9314359.1"/>
    <property type="molecule type" value="Genomic_DNA"/>
</dbReference>
<reference evidence="2 3" key="1">
    <citation type="submission" date="2024-07" db="EMBL/GenBank/DDBJ databases">
        <title>Genomic Encyclopedia of Type Strains, Phase V (KMG-V): Genome sequencing to study the core and pangenomes of soil and plant-associated prokaryotes.</title>
        <authorList>
            <person name="Whitman W."/>
        </authorList>
    </citation>
    <scope>NUCLEOTIDE SEQUENCE [LARGE SCALE GENOMIC DNA]</scope>
    <source>
        <strain evidence="2 3">USDA 415</strain>
    </source>
</reference>
<comment type="caution">
    <text evidence="2">The sequence shown here is derived from an EMBL/GenBank/DDBJ whole genome shotgun (WGS) entry which is preliminary data.</text>
</comment>
<organism evidence="2 3">
    <name type="scientific">Bradyrhizobium elkanii</name>
    <dbReference type="NCBI Taxonomy" id="29448"/>
    <lineage>
        <taxon>Bacteria</taxon>
        <taxon>Pseudomonadati</taxon>
        <taxon>Pseudomonadota</taxon>
        <taxon>Alphaproteobacteria</taxon>
        <taxon>Hyphomicrobiales</taxon>
        <taxon>Nitrobacteraceae</taxon>
        <taxon>Bradyrhizobium</taxon>
    </lineage>
</organism>
<evidence type="ECO:0000313" key="2">
    <source>
        <dbReference type="EMBL" id="MEY9314359.1"/>
    </source>
</evidence>
<keyword evidence="3" id="KW-1185">Reference proteome</keyword>
<feature type="compositionally biased region" description="Low complexity" evidence="1">
    <location>
        <begin position="174"/>
        <end position="199"/>
    </location>
</feature>
<dbReference type="Proteomes" id="UP001565471">
    <property type="component" value="Unassembled WGS sequence"/>
</dbReference>